<keyword evidence="4" id="KW-1185">Reference proteome</keyword>
<feature type="region of interest" description="Disordered" evidence="1">
    <location>
        <begin position="333"/>
        <end position="359"/>
    </location>
</feature>
<feature type="region of interest" description="Disordered" evidence="1">
    <location>
        <begin position="647"/>
        <end position="885"/>
    </location>
</feature>
<dbReference type="Proteomes" id="UP000292702">
    <property type="component" value="Unassembled WGS sequence"/>
</dbReference>
<feature type="compositionally biased region" description="Polar residues" evidence="1">
    <location>
        <begin position="790"/>
        <end position="801"/>
    </location>
</feature>
<evidence type="ECO:0000313" key="4">
    <source>
        <dbReference type="Proteomes" id="UP000292702"/>
    </source>
</evidence>
<feature type="domain" description="SAP" evidence="2">
    <location>
        <begin position="14"/>
        <end position="48"/>
    </location>
</feature>
<dbReference type="EMBL" id="RWJN01000316">
    <property type="protein sequence ID" value="TCD63195.1"/>
    <property type="molecule type" value="Genomic_DNA"/>
</dbReference>
<feature type="compositionally biased region" description="Low complexity" evidence="1">
    <location>
        <begin position="53"/>
        <end position="62"/>
    </location>
</feature>
<feature type="compositionally biased region" description="Low complexity" evidence="1">
    <location>
        <begin position="767"/>
        <end position="784"/>
    </location>
</feature>
<feature type="compositionally biased region" description="Polar residues" evidence="1">
    <location>
        <begin position="809"/>
        <end position="833"/>
    </location>
</feature>
<gene>
    <name evidence="3" type="ORF">EIP91_005862</name>
</gene>
<dbReference type="STRING" id="92696.A0A4R0RCL0"/>
<comment type="caution">
    <text evidence="3">The sequence shown here is derived from an EMBL/GenBank/DDBJ whole genome shotgun (WGS) entry which is preliminary data.</text>
</comment>
<sequence>MSTTTQILFNSPALHSLKRDQLVKLCKIHGIKANGKNVDLIERLKQHAQDIPANSNAATTSALNDSEDTDQDQDVEDDTPSRPLPRPSEQWEMVMEDIEEEEEGSNMGSMTSMKTLNQQGNAGEFGTSGSKSSVSTSLKALANSLGLKRALTKSSSNSKIPVPTELDKHAIPYSEIPATNPIPPTDISMAEADVSMDAPIPGGSDRPGIPAPANARLSTGEGLTTTVRLISSTSRDEFMSPPKLRPLQTAFDLIMSPGAGASGSKSNIWPPASPVPAGRLYPSLDEMMAIDQGTSTPNVKASPAPAFSAAKRASLAMQSDQPEDIFSPKKHIPATQASSTSTPFLFGSPLPASRPRTSNADFDKAAASVLSEMNKRLAESGVQSVDTTLLKKDFSSGDPFGGASNLAATRKRTDSTTDRFAKAHEKAFGQMDSIANHYAAKRGTASNTNLTATAVAAAGGPSASNKRKSDALGLGPAPGPSKRKSSAANARVISAGNRKKMIPGGFGDDDDEEEEEEEQEVEAAGDRRSSKRMRVTESSDVNKGRRVSLLVAVKGEDEGMTEEDKAREERKRQAMKRKLDDARARRRSSRGRVSVGGKVVPGENISHVSAGAGAHSLVVKPKASRFGFLSSAKSLVRNVWNMGAGGNGTAKAPSNIPVPKATIAPKPTPAPAPPTSKQSSLGLGKPSSSKNLTATRTSSNTTSGKASVLTADMTGTRNSSSSRARSPIPAFDPSSDDKHLTERNRVGSSASRIPSRGSAMNAFSSMGTRNSTTPGTSTTSSMGTKRSLVPPSTNGTASSSRLRVDSNDTSKLPTLPRRSSSTLMAPTASSLAKRQSAIRQMPRSPSTLQQITNSPQSPRQTPGKIFSTSLEGMGSPKAGSTPKPTFATMGVALMSPTGTAAATPSMGGPIPPKPKSLVGRKPRISRSRVIAKLGAQRAASSNNNALSPASTVMAGHTPNRAAKRTRPRSSMGAATARRSLGGAGIRNSHGGGGDLLRKKVRQSEIAARRKSRVAAGSAVGAGSSKMDVDD</sequence>
<name>A0A4R0RCL0_9APHY</name>
<feature type="compositionally biased region" description="Acidic residues" evidence="1">
    <location>
        <begin position="507"/>
        <end position="523"/>
    </location>
</feature>
<proteinExistence type="predicted"/>
<dbReference type="InterPro" id="IPR003034">
    <property type="entry name" value="SAP_dom"/>
</dbReference>
<feature type="compositionally biased region" description="Basic and acidic residues" evidence="1">
    <location>
        <begin position="554"/>
        <end position="583"/>
    </location>
</feature>
<reference evidence="3 4" key="1">
    <citation type="submission" date="2018-11" db="EMBL/GenBank/DDBJ databases">
        <title>Genome assembly of Steccherinum ochraceum LE-BIN_3174, the white-rot fungus of the Steccherinaceae family (The Residual Polyporoid clade, Polyporales, Basidiomycota).</title>
        <authorList>
            <person name="Fedorova T.V."/>
            <person name="Glazunova O.A."/>
            <person name="Landesman E.O."/>
            <person name="Moiseenko K.V."/>
            <person name="Psurtseva N.V."/>
            <person name="Savinova O.S."/>
            <person name="Shakhova N.V."/>
            <person name="Tyazhelova T.V."/>
            <person name="Vasina D.V."/>
        </authorList>
    </citation>
    <scope>NUCLEOTIDE SEQUENCE [LARGE SCALE GENOMIC DNA]</scope>
    <source>
        <strain evidence="3 4">LE-BIN_3174</strain>
    </source>
</reference>
<feature type="compositionally biased region" description="Low complexity" evidence="1">
    <location>
        <begin position="1013"/>
        <end position="1024"/>
    </location>
</feature>
<feature type="compositionally biased region" description="Basic and acidic residues" evidence="1">
    <location>
        <begin position="524"/>
        <end position="543"/>
    </location>
</feature>
<feature type="compositionally biased region" description="Acidic residues" evidence="1">
    <location>
        <begin position="65"/>
        <end position="78"/>
    </location>
</feature>
<organism evidence="3 4">
    <name type="scientific">Steccherinum ochraceum</name>
    <dbReference type="NCBI Taxonomy" id="92696"/>
    <lineage>
        <taxon>Eukaryota</taxon>
        <taxon>Fungi</taxon>
        <taxon>Dikarya</taxon>
        <taxon>Basidiomycota</taxon>
        <taxon>Agaricomycotina</taxon>
        <taxon>Agaricomycetes</taxon>
        <taxon>Polyporales</taxon>
        <taxon>Steccherinaceae</taxon>
        <taxon>Steccherinum</taxon>
    </lineage>
</organism>
<feature type="region of interest" description="Disordered" evidence="1">
    <location>
        <begin position="457"/>
        <end position="605"/>
    </location>
</feature>
<feature type="compositionally biased region" description="Low complexity" evidence="1">
    <location>
        <begin position="717"/>
        <end position="726"/>
    </location>
</feature>
<dbReference type="PROSITE" id="PS50800">
    <property type="entry name" value="SAP"/>
    <property type="match status" value="1"/>
</dbReference>
<dbReference type="OrthoDB" id="5964929at2759"/>
<evidence type="ECO:0000256" key="1">
    <source>
        <dbReference type="SAM" id="MobiDB-lite"/>
    </source>
</evidence>
<evidence type="ECO:0000259" key="2">
    <source>
        <dbReference type="PROSITE" id="PS50800"/>
    </source>
</evidence>
<feature type="compositionally biased region" description="Low complexity" evidence="1">
    <location>
        <begin position="675"/>
        <end position="690"/>
    </location>
</feature>
<feature type="compositionally biased region" description="Polar residues" evidence="1">
    <location>
        <begin position="843"/>
        <end position="870"/>
    </location>
</feature>
<feature type="region of interest" description="Disordered" evidence="1">
    <location>
        <begin position="898"/>
        <end position="1030"/>
    </location>
</feature>
<feature type="compositionally biased region" description="Basic and acidic residues" evidence="1">
    <location>
        <begin position="735"/>
        <end position="745"/>
    </location>
</feature>
<accession>A0A4R0RCL0</accession>
<feature type="compositionally biased region" description="Low complexity" evidence="1">
    <location>
        <begin position="938"/>
        <end position="950"/>
    </location>
</feature>
<feature type="region of interest" description="Disordered" evidence="1">
    <location>
        <begin position="51"/>
        <end position="92"/>
    </location>
</feature>
<protein>
    <recommendedName>
        <fullName evidence="2">SAP domain-containing protein</fullName>
    </recommendedName>
</protein>
<feature type="compositionally biased region" description="Gly residues" evidence="1">
    <location>
        <begin position="981"/>
        <end position="994"/>
    </location>
</feature>
<dbReference type="AlphaFoldDB" id="A0A4R0RCL0"/>
<evidence type="ECO:0000313" key="3">
    <source>
        <dbReference type="EMBL" id="TCD63195.1"/>
    </source>
</evidence>
<feature type="compositionally biased region" description="Polar residues" evidence="1">
    <location>
        <begin position="691"/>
        <end position="705"/>
    </location>
</feature>